<reference evidence="1 2" key="1">
    <citation type="submission" date="2022-08" db="EMBL/GenBank/DDBJ databases">
        <title>Bacterial and archaeal communities from various locations to study Microbial Dark Matter (Phase II).</title>
        <authorList>
            <person name="Stepanauskas R."/>
        </authorList>
    </citation>
    <scope>NUCLEOTIDE SEQUENCE [LARGE SCALE GENOMIC DNA]</scope>
    <source>
        <strain evidence="1 2">PD1</strain>
    </source>
</reference>
<accession>A0ABT2EQQ3</accession>
<evidence type="ECO:0000313" key="2">
    <source>
        <dbReference type="Proteomes" id="UP001204798"/>
    </source>
</evidence>
<keyword evidence="2" id="KW-1185">Reference proteome</keyword>
<sequence length="138" mass="16132">MVTQRALCSRRSPRLNCQGNRPSELRTGDCLELFIDTRNDKRPRLFEPGDHQFWFLPLIDEGRVYAGQWKRGNEIPETRYDLPIEGAKRKTEGGYIVEFLLPASFLQGFKPQVGVKIGLNINLTVRGKHYDRDVYWHR</sequence>
<dbReference type="Gene3D" id="2.60.40.1190">
    <property type="match status" value="1"/>
</dbReference>
<gene>
    <name evidence="1" type="ORF">M2350_002723</name>
</gene>
<organism evidence="1 2">
    <name type="scientific">Candidatus Fervidibacter sacchari</name>
    <dbReference type="NCBI Taxonomy" id="1448929"/>
    <lineage>
        <taxon>Bacteria</taxon>
        <taxon>Candidatus Fervidibacterota</taxon>
        <taxon>Candidatus Fervidibacter</taxon>
    </lineage>
</organism>
<evidence type="ECO:0000313" key="1">
    <source>
        <dbReference type="EMBL" id="MCS3920294.1"/>
    </source>
</evidence>
<protein>
    <submittedName>
        <fullName evidence="1">Uncharacterized protein</fullName>
    </submittedName>
</protein>
<dbReference type="SUPFAM" id="SSF49344">
    <property type="entry name" value="CBD9-like"/>
    <property type="match status" value="1"/>
</dbReference>
<dbReference type="RefSeq" id="WP_259098923.1">
    <property type="nucleotide sequence ID" value="NZ_CP130454.1"/>
</dbReference>
<proteinExistence type="predicted"/>
<dbReference type="EMBL" id="JANUCP010000005">
    <property type="protein sequence ID" value="MCS3920294.1"/>
    <property type="molecule type" value="Genomic_DNA"/>
</dbReference>
<name>A0ABT2EQQ3_9BACT</name>
<comment type="caution">
    <text evidence="1">The sequence shown here is derived from an EMBL/GenBank/DDBJ whole genome shotgun (WGS) entry which is preliminary data.</text>
</comment>
<dbReference type="Proteomes" id="UP001204798">
    <property type="component" value="Unassembled WGS sequence"/>
</dbReference>